<accession>A0ABR4LG65</accession>
<sequence length="59" mass="6561">MAPEKHEESPYWLTPDDEERARLNSQHQVLVQIADNKILHAPVDPSTLIRIADVGTGTG</sequence>
<reference evidence="1 2" key="1">
    <citation type="submission" date="2024-07" db="EMBL/GenBank/DDBJ databases">
        <title>Section-level genome sequencing and comparative genomics of Aspergillus sections Usti and Cavernicolus.</title>
        <authorList>
            <consortium name="Lawrence Berkeley National Laboratory"/>
            <person name="Nybo J.L."/>
            <person name="Vesth T.C."/>
            <person name="Theobald S."/>
            <person name="Frisvad J.C."/>
            <person name="Larsen T.O."/>
            <person name="Kjaerboelling I."/>
            <person name="Rothschild-Mancinelli K."/>
            <person name="Lyhne E.K."/>
            <person name="Kogle M.E."/>
            <person name="Barry K."/>
            <person name="Clum A."/>
            <person name="Na H."/>
            <person name="Ledsgaard L."/>
            <person name="Lin J."/>
            <person name="Lipzen A."/>
            <person name="Kuo A."/>
            <person name="Riley R."/>
            <person name="Mondo S."/>
            <person name="Labutti K."/>
            <person name="Haridas S."/>
            <person name="Pangalinan J."/>
            <person name="Salamov A.A."/>
            <person name="Simmons B.A."/>
            <person name="Magnuson J.K."/>
            <person name="Chen J."/>
            <person name="Drula E."/>
            <person name="Henrissat B."/>
            <person name="Wiebenga A."/>
            <person name="Lubbers R.J."/>
            <person name="Gomes A.C."/>
            <person name="Macurrencykelacurrency M.R."/>
            <person name="Stajich J."/>
            <person name="Grigoriev I.V."/>
            <person name="Mortensen U.H."/>
            <person name="De Vries R.P."/>
            <person name="Baker S.E."/>
            <person name="Andersen M.R."/>
        </authorList>
    </citation>
    <scope>NUCLEOTIDE SEQUENCE [LARGE SCALE GENOMIC DNA]</scope>
    <source>
        <strain evidence="1 2">CBS 449.75</strain>
    </source>
</reference>
<evidence type="ECO:0000313" key="1">
    <source>
        <dbReference type="EMBL" id="KAL2862377.1"/>
    </source>
</evidence>
<comment type="caution">
    <text evidence="1">The sequence shown here is derived from an EMBL/GenBank/DDBJ whole genome shotgun (WGS) entry which is preliminary data.</text>
</comment>
<organism evidence="1 2">
    <name type="scientific">Aspergillus lucknowensis</name>
    <dbReference type="NCBI Taxonomy" id="176173"/>
    <lineage>
        <taxon>Eukaryota</taxon>
        <taxon>Fungi</taxon>
        <taxon>Dikarya</taxon>
        <taxon>Ascomycota</taxon>
        <taxon>Pezizomycotina</taxon>
        <taxon>Eurotiomycetes</taxon>
        <taxon>Eurotiomycetidae</taxon>
        <taxon>Eurotiales</taxon>
        <taxon>Aspergillaceae</taxon>
        <taxon>Aspergillus</taxon>
        <taxon>Aspergillus subgen. Nidulantes</taxon>
    </lineage>
</organism>
<dbReference type="GeneID" id="98148998"/>
<protein>
    <submittedName>
        <fullName evidence="1">Uncharacterized protein</fullName>
    </submittedName>
</protein>
<dbReference type="RefSeq" id="XP_070881356.1">
    <property type="nucleotide sequence ID" value="XM_071033926.1"/>
</dbReference>
<name>A0ABR4LG65_9EURO</name>
<evidence type="ECO:0000313" key="2">
    <source>
        <dbReference type="Proteomes" id="UP001610432"/>
    </source>
</evidence>
<gene>
    <name evidence="1" type="ORF">BJX67DRAFT_385744</name>
</gene>
<proteinExistence type="predicted"/>
<dbReference type="EMBL" id="JBFXLQ010000069">
    <property type="protein sequence ID" value="KAL2862377.1"/>
    <property type="molecule type" value="Genomic_DNA"/>
</dbReference>
<keyword evidence="2" id="KW-1185">Reference proteome</keyword>
<dbReference type="Proteomes" id="UP001610432">
    <property type="component" value="Unassembled WGS sequence"/>
</dbReference>